<keyword evidence="3" id="KW-0813">Transport</keyword>
<dbReference type="GO" id="GO:0015833">
    <property type="term" value="P:peptide transport"/>
    <property type="evidence" value="ECO:0007669"/>
    <property type="project" value="TreeGrafter"/>
</dbReference>
<dbReference type="CDD" id="cd08513">
    <property type="entry name" value="PBP2_thermophilic_Hb8_like"/>
    <property type="match status" value="1"/>
</dbReference>
<evidence type="ECO:0000256" key="1">
    <source>
        <dbReference type="ARBA" id="ARBA00004196"/>
    </source>
</evidence>
<dbReference type="InterPro" id="IPR039424">
    <property type="entry name" value="SBP_5"/>
</dbReference>
<evidence type="ECO:0000259" key="6">
    <source>
        <dbReference type="Pfam" id="PF00496"/>
    </source>
</evidence>
<comment type="similarity">
    <text evidence="2">Belongs to the bacterial solute-binding protein 5 family.</text>
</comment>
<dbReference type="Proteomes" id="UP000243807">
    <property type="component" value="Chromosome"/>
</dbReference>
<feature type="chain" id="PRO_5012907801" evidence="5">
    <location>
        <begin position="24"/>
        <end position="549"/>
    </location>
</feature>
<dbReference type="SUPFAM" id="SSF53850">
    <property type="entry name" value="Periplasmic binding protein-like II"/>
    <property type="match status" value="1"/>
</dbReference>
<dbReference type="Pfam" id="PF00496">
    <property type="entry name" value="SBP_bac_5"/>
    <property type="match status" value="1"/>
</dbReference>
<name>A0A1P8ULN3_9GAMM</name>
<evidence type="ECO:0000256" key="3">
    <source>
        <dbReference type="ARBA" id="ARBA00022448"/>
    </source>
</evidence>
<dbReference type="AlphaFoldDB" id="A0A1P8ULN3"/>
<feature type="signal peptide" evidence="5">
    <location>
        <begin position="1"/>
        <end position="23"/>
    </location>
</feature>
<reference evidence="7 8" key="1">
    <citation type="submission" date="2017-01" db="EMBL/GenBank/DDBJ databases">
        <title>Draft sequence of Acidihalobacter ferrooxidans strain DSM 14175 (strain V8).</title>
        <authorList>
            <person name="Khaleque H.N."/>
            <person name="Ramsay J.P."/>
            <person name="Murphy R.J.T."/>
            <person name="Kaksonen A.H."/>
            <person name="Boxall N.J."/>
            <person name="Watkin E.L.J."/>
        </authorList>
    </citation>
    <scope>NUCLEOTIDE SEQUENCE [LARGE SCALE GENOMIC DNA]</scope>
    <source>
        <strain evidence="7 8">V8</strain>
    </source>
</reference>
<evidence type="ECO:0000256" key="4">
    <source>
        <dbReference type="ARBA" id="ARBA00022729"/>
    </source>
</evidence>
<evidence type="ECO:0000313" key="8">
    <source>
        <dbReference type="Proteomes" id="UP000243807"/>
    </source>
</evidence>
<organism evidence="7 8">
    <name type="scientific">Acidihalobacter ferrooxydans</name>
    <dbReference type="NCBI Taxonomy" id="1765967"/>
    <lineage>
        <taxon>Bacteria</taxon>
        <taxon>Pseudomonadati</taxon>
        <taxon>Pseudomonadota</taxon>
        <taxon>Gammaproteobacteria</taxon>
        <taxon>Chromatiales</taxon>
        <taxon>Ectothiorhodospiraceae</taxon>
        <taxon>Acidihalobacter</taxon>
    </lineage>
</organism>
<dbReference type="KEGG" id="afy:BW247_14465"/>
<feature type="domain" description="Solute-binding protein family 5" evidence="6">
    <location>
        <begin position="84"/>
        <end position="464"/>
    </location>
</feature>
<protein>
    <submittedName>
        <fullName evidence="7">Peptide ABC transporter substrate-binding protein</fullName>
    </submittedName>
</protein>
<evidence type="ECO:0000313" key="7">
    <source>
        <dbReference type="EMBL" id="APZ44735.1"/>
    </source>
</evidence>
<dbReference type="GO" id="GO:1904680">
    <property type="term" value="F:peptide transmembrane transporter activity"/>
    <property type="evidence" value="ECO:0007669"/>
    <property type="project" value="TreeGrafter"/>
</dbReference>
<dbReference type="InterPro" id="IPR030678">
    <property type="entry name" value="Peptide/Ni-bd"/>
</dbReference>
<dbReference type="PANTHER" id="PTHR30290:SF10">
    <property type="entry name" value="PERIPLASMIC OLIGOPEPTIDE-BINDING PROTEIN-RELATED"/>
    <property type="match status" value="1"/>
</dbReference>
<dbReference type="PANTHER" id="PTHR30290">
    <property type="entry name" value="PERIPLASMIC BINDING COMPONENT OF ABC TRANSPORTER"/>
    <property type="match status" value="1"/>
</dbReference>
<keyword evidence="4 5" id="KW-0732">Signal</keyword>
<gene>
    <name evidence="7" type="ORF">BW247_14465</name>
</gene>
<dbReference type="InterPro" id="IPR000914">
    <property type="entry name" value="SBP_5_dom"/>
</dbReference>
<dbReference type="STRING" id="1765967.BW247_14465"/>
<dbReference type="EMBL" id="CP019434">
    <property type="protein sequence ID" value="APZ44735.1"/>
    <property type="molecule type" value="Genomic_DNA"/>
</dbReference>
<proteinExistence type="inferred from homology"/>
<dbReference type="GO" id="GO:0043190">
    <property type="term" value="C:ATP-binding cassette (ABC) transporter complex"/>
    <property type="evidence" value="ECO:0007669"/>
    <property type="project" value="InterPro"/>
</dbReference>
<keyword evidence="8" id="KW-1185">Reference proteome</keyword>
<dbReference type="GO" id="GO:0030288">
    <property type="term" value="C:outer membrane-bounded periplasmic space"/>
    <property type="evidence" value="ECO:0007669"/>
    <property type="project" value="UniProtKB-ARBA"/>
</dbReference>
<dbReference type="Gene3D" id="3.40.190.10">
    <property type="entry name" value="Periplasmic binding protein-like II"/>
    <property type="match status" value="1"/>
</dbReference>
<evidence type="ECO:0000256" key="5">
    <source>
        <dbReference type="SAM" id="SignalP"/>
    </source>
</evidence>
<sequence>MLNKRFALPLLLGAAALPAAAFAASGTDSVTTVTGVGLAAPMNVNSLLPVVNNNSVGNFQAVIQMYRPLLWIGRDLKIDWTDSIAKSIKVSANRTVFTVTMKDWKWSDGKPVTAADAAYGFQMIKDFGKRYPNYGIGGMPGIVKSFKVLGEHTFRVTLTHSVNANWFKLNGLSQITPAPRFAWKAYSIDYLFNHQTDPALVQVVDGPYKLARFAQGREVAFVANPAYSGHQPSIKHFTFKMITSSDAAFAALKTGDIQIGNVPATLYNARRLVANLKSMRTSGGFSISYLPLNFTNPKVAFFHDLKVREALQYAIDQPLIIKTVLHGLGTPSFNPVPSAPDTYLSPEMKKLVAHPLDMYRPKKAAQLLDEAGWKPGPNGVREKDGKRLAFSMIVPSGNAARLATAQILKQEWQAIGVDMSIRQMTFNQEIAMLAPHKDWEMAMIGWVYAPDYYPSGGGMFNTGGGSNYGAYSNPKMDKLIAATTHGKGLKTLYAYENYAARQLPVLFLPAPGYLVKYDPRLHGMNKFYTPVSYMAPEYLSYAKSSGGAQ</sequence>
<dbReference type="PIRSF" id="PIRSF002741">
    <property type="entry name" value="MppA"/>
    <property type="match status" value="1"/>
</dbReference>
<comment type="subcellular location">
    <subcellularLocation>
        <location evidence="1">Cell envelope</location>
    </subcellularLocation>
</comment>
<evidence type="ECO:0000256" key="2">
    <source>
        <dbReference type="ARBA" id="ARBA00005695"/>
    </source>
</evidence>
<accession>A0A1P8ULN3</accession>
<dbReference type="Gene3D" id="3.10.105.10">
    <property type="entry name" value="Dipeptide-binding Protein, Domain 3"/>
    <property type="match status" value="1"/>
</dbReference>